<organism evidence="1 2">
    <name type="scientific">Polyrhizophydium stewartii</name>
    <dbReference type="NCBI Taxonomy" id="2732419"/>
    <lineage>
        <taxon>Eukaryota</taxon>
        <taxon>Fungi</taxon>
        <taxon>Fungi incertae sedis</taxon>
        <taxon>Chytridiomycota</taxon>
        <taxon>Chytridiomycota incertae sedis</taxon>
        <taxon>Chytridiomycetes</taxon>
        <taxon>Rhizophydiales</taxon>
        <taxon>Rhizophydiales incertae sedis</taxon>
        <taxon>Polyrhizophydium</taxon>
    </lineage>
</organism>
<protein>
    <submittedName>
        <fullName evidence="1">Uncharacterized protein</fullName>
    </submittedName>
</protein>
<keyword evidence="2" id="KW-1185">Reference proteome</keyword>
<dbReference type="EMBL" id="JADGIZ020000006">
    <property type="protein sequence ID" value="KAL2918602.1"/>
    <property type="molecule type" value="Genomic_DNA"/>
</dbReference>
<comment type="caution">
    <text evidence="1">The sequence shown here is derived from an EMBL/GenBank/DDBJ whole genome shotgun (WGS) entry which is preliminary data.</text>
</comment>
<name>A0ABR4NGF6_9FUNG</name>
<accession>A0ABR4NGF6</accession>
<proteinExistence type="predicted"/>
<evidence type="ECO:0000313" key="1">
    <source>
        <dbReference type="EMBL" id="KAL2918602.1"/>
    </source>
</evidence>
<dbReference type="Proteomes" id="UP001527925">
    <property type="component" value="Unassembled WGS sequence"/>
</dbReference>
<evidence type="ECO:0000313" key="2">
    <source>
        <dbReference type="Proteomes" id="UP001527925"/>
    </source>
</evidence>
<gene>
    <name evidence="1" type="ORF">HK105_202003</name>
</gene>
<sequence>MRQVEADIQAHMASIGKPVERVSLYDLEPLAAKDAQLRRHILRARELLVEYRVLHDPMLPRPRREIELETPAGRRVRMVGVSAPPHDLQRQVAAAKASGTFEPLKPAEPETPTLLGELKRLLKQALR</sequence>
<reference evidence="1 2" key="1">
    <citation type="submission" date="2023-09" db="EMBL/GenBank/DDBJ databases">
        <title>Pangenome analysis of Batrachochytrium dendrobatidis and related Chytrids.</title>
        <authorList>
            <person name="Yacoub M.N."/>
            <person name="Stajich J.E."/>
            <person name="James T.Y."/>
        </authorList>
    </citation>
    <scope>NUCLEOTIDE SEQUENCE [LARGE SCALE GENOMIC DNA]</scope>
    <source>
        <strain evidence="1 2">JEL0888</strain>
    </source>
</reference>